<name>A0A1B4XIH8_9GAMM</name>
<gene>
    <name evidence="7" type="ORF">SCL_2333</name>
</gene>
<evidence type="ECO:0000313" key="8">
    <source>
        <dbReference type="Proteomes" id="UP000243180"/>
    </source>
</evidence>
<keyword evidence="2" id="KW-0436">Ligase</keyword>
<dbReference type="GO" id="GO:0005524">
    <property type="term" value="F:ATP binding"/>
    <property type="evidence" value="ECO:0007669"/>
    <property type="project" value="UniProtKB-KW"/>
</dbReference>
<comment type="subunit">
    <text evidence="1">Homodimer.</text>
</comment>
<organism evidence="7 8">
    <name type="scientific">Sulfuricaulis limicola</name>
    <dbReference type="NCBI Taxonomy" id="1620215"/>
    <lineage>
        <taxon>Bacteria</taxon>
        <taxon>Pseudomonadati</taxon>
        <taxon>Pseudomonadota</taxon>
        <taxon>Gammaproteobacteria</taxon>
        <taxon>Acidiferrobacterales</taxon>
        <taxon>Acidiferrobacteraceae</taxon>
        <taxon>Sulfuricaulis</taxon>
    </lineage>
</organism>
<dbReference type="PANTHER" id="PTHR42918">
    <property type="entry name" value="LYSYL-TRNA SYNTHETASE"/>
    <property type="match status" value="1"/>
</dbReference>
<dbReference type="OrthoDB" id="9802326at2"/>
<dbReference type="InterPro" id="IPR004364">
    <property type="entry name" value="Aa-tRNA-synt_II"/>
</dbReference>
<dbReference type="SUPFAM" id="SSF55681">
    <property type="entry name" value="Class II aaRS and biotin synthetases"/>
    <property type="match status" value="1"/>
</dbReference>
<dbReference type="InParanoid" id="A0A1B4XIH8"/>
<evidence type="ECO:0000256" key="5">
    <source>
        <dbReference type="ARBA" id="ARBA00052794"/>
    </source>
</evidence>
<dbReference type="FunCoup" id="A0A1B4XIH8">
    <property type="interactions" value="77"/>
</dbReference>
<keyword evidence="8" id="KW-1185">Reference proteome</keyword>
<dbReference type="GO" id="GO:0000049">
    <property type="term" value="F:tRNA binding"/>
    <property type="evidence" value="ECO:0007669"/>
    <property type="project" value="TreeGrafter"/>
</dbReference>
<dbReference type="PANTHER" id="PTHR42918:SF6">
    <property type="entry name" value="ELONGATION FACTOR P--(R)-BETA-LYSINE LIGASE"/>
    <property type="match status" value="1"/>
</dbReference>
<comment type="catalytic activity">
    <reaction evidence="5">
        <text>D-beta-lysine + L-lysyl-[protein] + ATP = N(6)-((3R)-3,6-diaminohexanoyl)-L-lysyl-[protein] + AMP + diphosphate + H(+)</text>
        <dbReference type="Rhea" id="RHEA:83435"/>
        <dbReference type="Rhea" id="RHEA-COMP:9752"/>
        <dbReference type="Rhea" id="RHEA-COMP:20131"/>
        <dbReference type="ChEBI" id="CHEBI:15378"/>
        <dbReference type="ChEBI" id="CHEBI:29969"/>
        <dbReference type="ChEBI" id="CHEBI:30616"/>
        <dbReference type="ChEBI" id="CHEBI:33019"/>
        <dbReference type="ChEBI" id="CHEBI:84138"/>
        <dbReference type="ChEBI" id="CHEBI:156053"/>
        <dbReference type="ChEBI" id="CHEBI:456215"/>
    </reaction>
    <physiologicalReaction direction="left-to-right" evidence="5">
        <dbReference type="Rhea" id="RHEA:83436"/>
    </physiologicalReaction>
</comment>
<dbReference type="RefSeq" id="WP_096361339.1">
    <property type="nucleotide sequence ID" value="NZ_AP014879.1"/>
</dbReference>
<dbReference type="InterPro" id="IPR004525">
    <property type="entry name" value="EpmA"/>
</dbReference>
<dbReference type="GO" id="GO:0005829">
    <property type="term" value="C:cytosol"/>
    <property type="evidence" value="ECO:0007669"/>
    <property type="project" value="TreeGrafter"/>
</dbReference>
<dbReference type="AlphaFoldDB" id="A0A1B4XIH8"/>
<keyword evidence="4" id="KW-0067">ATP-binding</keyword>
<evidence type="ECO:0000256" key="4">
    <source>
        <dbReference type="ARBA" id="ARBA00022840"/>
    </source>
</evidence>
<dbReference type="Pfam" id="PF00152">
    <property type="entry name" value="tRNA-synt_2"/>
    <property type="match status" value="1"/>
</dbReference>
<dbReference type="GO" id="GO:0004824">
    <property type="term" value="F:lysine-tRNA ligase activity"/>
    <property type="evidence" value="ECO:0007669"/>
    <property type="project" value="InterPro"/>
</dbReference>
<dbReference type="PRINTS" id="PR00982">
    <property type="entry name" value="TRNASYNTHLYS"/>
</dbReference>
<dbReference type="InterPro" id="IPR045864">
    <property type="entry name" value="aa-tRNA-synth_II/BPL/LPL"/>
</dbReference>
<dbReference type="Gene3D" id="3.30.930.10">
    <property type="entry name" value="Bira Bifunctional Protein, Domain 2"/>
    <property type="match status" value="1"/>
</dbReference>
<dbReference type="EMBL" id="AP014879">
    <property type="protein sequence ID" value="BAV34616.1"/>
    <property type="molecule type" value="Genomic_DNA"/>
</dbReference>
<evidence type="ECO:0000256" key="2">
    <source>
        <dbReference type="ARBA" id="ARBA00022598"/>
    </source>
</evidence>
<dbReference type="Proteomes" id="UP000243180">
    <property type="component" value="Chromosome"/>
</dbReference>
<dbReference type="FunFam" id="3.30.930.10:FF:000017">
    <property type="entry name" value="Elongation factor P--(R)-beta-lysine ligase"/>
    <property type="match status" value="1"/>
</dbReference>
<feature type="domain" description="Aminoacyl-transfer RNA synthetases class-II family profile" evidence="6">
    <location>
        <begin position="18"/>
        <end position="329"/>
    </location>
</feature>
<sequence>MRTDTSGDWQPAATLEVLKLRARLLERIRAFFSARGVLEVETPVLSGAATTDPALASFTTRYTGPLFPQGQMLYLHTSPEFPMKRLLAAGSGSIYQMCKVFRDGEAGRQHNPEFTLLEWYRVGFDHHRLMDETGELVMDLLAPPLSLQPPERLTYREAFQRHAGLDPLAASPDEFRQAAKAHGISISPELVSEKAPDPWRDLLLTHVVEPKLGQGRLTFIYDYPASQASLARIQPGNPPVAARFELYLNGIELANGFHELAEAGEQRRRFEAQLRIREMSGLPVVPVDERLLAALAHGLPDCAGVALGFDRLVMLACGARTIDEVIAFPIDRA</sequence>
<proteinExistence type="predicted"/>
<accession>A0A1B4XIH8</accession>
<dbReference type="PROSITE" id="PS50862">
    <property type="entry name" value="AA_TRNA_LIGASE_II"/>
    <property type="match status" value="1"/>
</dbReference>
<evidence type="ECO:0000256" key="1">
    <source>
        <dbReference type="ARBA" id="ARBA00011738"/>
    </source>
</evidence>
<dbReference type="InterPro" id="IPR018149">
    <property type="entry name" value="Lys-tRNA-synth_II_C"/>
</dbReference>
<evidence type="ECO:0000256" key="3">
    <source>
        <dbReference type="ARBA" id="ARBA00022741"/>
    </source>
</evidence>
<dbReference type="NCBIfam" id="TIGR00462">
    <property type="entry name" value="genX"/>
    <property type="match status" value="1"/>
</dbReference>
<evidence type="ECO:0000259" key="6">
    <source>
        <dbReference type="PROSITE" id="PS50862"/>
    </source>
</evidence>
<dbReference type="GO" id="GO:0006430">
    <property type="term" value="P:lysyl-tRNA aminoacylation"/>
    <property type="evidence" value="ECO:0007669"/>
    <property type="project" value="InterPro"/>
</dbReference>
<protein>
    <submittedName>
        <fullName evidence="7">Lysyl-tRNA synthetase</fullName>
    </submittedName>
</protein>
<dbReference type="InterPro" id="IPR006195">
    <property type="entry name" value="aa-tRNA-synth_II"/>
</dbReference>
<reference evidence="7 8" key="1">
    <citation type="submission" date="2015-05" db="EMBL/GenBank/DDBJ databases">
        <title>Complete genome sequence of a sulfur-oxidizing gammaproteobacterium strain HA5.</title>
        <authorList>
            <person name="Miura A."/>
            <person name="Kojima H."/>
            <person name="Fukui M."/>
        </authorList>
    </citation>
    <scope>NUCLEOTIDE SEQUENCE [LARGE SCALE GENOMIC DNA]</scope>
    <source>
        <strain evidence="7 8">HA5</strain>
    </source>
</reference>
<evidence type="ECO:0000313" key="7">
    <source>
        <dbReference type="EMBL" id="BAV34616.1"/>
    </source>
</evidence>
<dbReference type="NCBIfam" id="NF006828">
    <property type="entry name" value="PRK09350.1"/>
    <property type="match status" value="1"/>
</dbReference>
<keyword evidence="7" id="KW-0030">Aminoacyl-tRNA synthetase</keyword>
<dbReference type="KEGG" id="slim:SCL_2333"/>
<keyword evidence="3" id="KW-0547">Nucleotide-binding</keyword>